<proteinExistence type="predicted"/>
<keyword evidence="1" id="KW-0472">Membrane</keyword>
<dbReference type="RefSeq" id="WP_251935124.1">
    <property type="nucleotide sequence ID" value="NZ_CP098747.1"/>
</dbReference>
<name>A0ABY4W6S7_9PROT</name>
<evidence type="ECO:0000313" key="3">
    <source>
        <dbReference type="Proteomes" id="UP001056291"/>
    </source>
</evidence>
<gene>
    <name evidence="2" type="ORF">NBZ79_02475</name>
</gene>
<evidence type="ECO:0000313" key="2">
    <source>
        <dbReference type="EMBL" id="USG61838.1"/>
    </source>
</evidence>
<evidence type="ECO:0000256" key="1">
    <source>
        <dbReference type="SAM" id="Phobius"/>
    </source>
</evidence>
<reference evidence="2" key="1">
    <citation type="submission" date="2022-06" db="EMBL/GenBank/DDBJ databases">
        <title>Sneathiella actinostolidae sp. nov., isolated from a sea anemonein the Western Pacific Ocean.</title>
        <authorList>
            <person name="Wei M.J."/>
        </authorList>
    </citation>
    <scope>NUCLEOTIDE SEQUENCE</scope>
    <source>
        <strain evidence="2">PHK-P5</strain>
    </source>
</reference>
<evidence type="ECO:0008006" key="4">
    <source>
        <dbReference type="Google" id="ProtNLM"/>
    </source>
</evidence>
<dbReference type="EMBL" id="CP098747">
    <property type="protein sequence ID" value="USG61838.1"/>
    <property type="molecule type" value="Genomic_DNA"/>
</dbReference>
<keyword evidence="1" id="KW-1133">Transmembrane helix</keyword>
<protein>
    <recommendedName>
        <fullName evidence="4">Bacterial Pleckstrin homology domain-containing protein</fullName>
    </recommendedName>
</protein>
<keyword evidence="1" id="KW-0812">Transmembrane</keyword>
<keyword evidence="3" id="KW-1185">Reference proteome</keyword>
<dbReference type="Proteomes" id="UP001056291">
    <property type="component" value="Chromosome"/>
</dbReference>
<feature type="transmembrane region" description="Helical" evidence="1">
    <location>
        <begin position="60"/>
        <end position="80"/>
    </location>
</feature>
<accession>A0ABY4W6S7</accession>
<sequence length="187" mass="21570">MNYQLIGRFIKDRLKDPSLYWLALIVGTAINCYGHLLVPWMRSGKNPFLLLLHELEIRPFLTISTILITFCFPFGVALYSSVGTRYKNRRLESIADFPDRNPSPVFRATRDGKFVEVGAVTSRFFSSYNIETAYDLIGRENWQKIANKGQNADRFEIDFKPEGARYLVAHAHTNADQINVYLTRISR</sequence>
<organism evidence="2 3">
    <name type="scientific">Sneathiella marina</name>
    <dbReference type="NCBI Taxonomy" id="2950108"/>
    <lineage>
        <taxon>Bacteria</taxon>
        <taxon>Pseudomonadati</taxon>
        <taxon>Pseudomonadota</taxon>
        <taxon>Alphaproteobacteria</taxon>
        <taxon>Sneathiellales</taxon>
        <taxon>Sneathiellaceae</taxon>
        <taxon>Sneathiella</taxon>
    </lineage>
</organism>
<feature type="transmembrane region" description="Helical" evidence="1">
    <location>
        <begin position="20"/>
        <end position="40"/>
    </location>
</feature>